<keyword evidence="3" id="KW-1185">Reference proteome</keyword>
<evidence type="ECO:0000259" key="1">
    <source>
        <dbReference type="Pfam" id="PF01636"/>
    </source>
</evidence>
<dbReference type="Proteomes" id="UP001500902">
    <property type="component" value="Unassembled WGS sequence"/>
</dbReference>
<dbReference type="SUPFAM" id="SSF56112">
    <property type="entry name" value="Protein kinase-like (PK-like)"/>
    <property type="match status" value="1"/>
</dbReference>
<comment type="caution">
    <text evidence="2">The sequence shown here is derived from an EMBL/GenBank/DDBJ whole genome shotgun (WGS) entry which is preliminary data.</text>
</comment>
<evidence type="ECO:0000313" key="2">
    <source>
        <dbReference type="EMBL" id="GAA3693944.1"/>
    </source>
</evidence>
<protein>
    <recommendedName>
        <fullName evidence="1">Aminoglycoside phosphotransferase domain-containing protein</fullName>
    </recommendedName>
</protein>
<dbReference type="Gene3D" id="3.90.1200.10">
    <property type="match status" value="1"/>
</dbReference>
<sequence>MNDRESTLVPAEVPTGAPDGVPAELLEIADALVPGASLDRARLAHGGIHDVVLLPGVAAVRVARRPSGARAMPGRIEILRAVGAAGPPFAVPEPLTPVTTFGERTAVAVSWIDGAGLPEGEGDPDRIAGLLAALRELPVTPELRALLPTPRAHDGHWARVLADDVLPRLPDEWRPEAERRLEAAMALETVPDVLVHGDLVADNVHWGEDGELIGVLDWDRAHLFDPAVDAAMMGWHGWHNLRAAVDADTYRRARVWDRLFGINLLGAVFILGGEPLSSVDSYVEHIVAWLDEYVGRDGEPTPTAAAPGRA</sequence>
<accession>A0ABP7CSM0</accession>
<name>A0ABP7CSM0_9ACTN</name>
<gene>
    <name evidence="2" type="ORF">GCM10022224_069350</name>
</gene>
<dbReference type="Pfam" id="PF01636">
    <property type="entry name" value="APH"/>
    <property type="match status" value="1"/>
</dbReference>
<evidence type="ECO:0000313" key="3">
    <source>
        <dbReference type="Proteomes" id="UP001500902"/>
    </source>
</evidence>
<dbReference type="EMBL" id="BAAAZP010000140">
    <property type="protein sequence ID" value="GAA3693944.1"/>
    <property type="molecule type" value="Genomic_DNA"/>
</dbReference>
<proteinExistence type="predicted"/>
<feature type="domain" description="Aminoglycoside phosphotransferase" evidence="1">
    <location>
        <begin position="45"/>
        <end position="258"/>
    </location>
</feature>
<organism evidence="2 3">
    <name type="scientific">Nonomuraea antimicrobica</name>
    <dbReference type="NCBI Taxonomy" id="561173"/>
    <lineage>
        <taxon>Bacteria</taxon>
        <taxon>Bacillati</taxon>
        <taxon>Actinomycetota</taxon>
        <taxon>Actinomycetes</taxon>
        <taxon>Streptosporangiales</taxon>
        <taxon>Streptosporangiaceae</taxon>
        <taxon>Nonomuraea</taxon>
    </lineage>
</organism>
<dbReference type="InterPro" id="IPR002575">
    <property type="entry name" value="Aminoglycoside_PTrfase"/>
</dbReference>
<reference evidence="3" key="1">
    <citation type="journal article" date="2019" name="Int. J. Syst. Evol. Microbiol.">
        <title>The Global Catalogue of Microorganisms (GCM) 10K type strain sequencing project: providing services to taxonomists for standard genome sequencing and annotation.</title>
        <authorList>
            <consortium name="The Broad Institute Genomics Platform"/>
            <consortium name="The Broad Institute Genome Sequencing Center for Infectious Disease"/>
            <person name="Wu L."/>
            <person name="Ma J."/>
        </authorList>
    </citation>
    <scope>NUCLEOTIDE SEQUENCE [LARGE SCALE GENOMIC DNA]</scope>
    <source>
        <strain evidence="3">JCM 16904</strain>
    </source>
</reference>
<dbReference type="RefSeq" id="WP_344887518.1">
    <property type="nucleotide sequence ID" value="NZ_BAAAZP010000140.1"/>
</dbReference>
<dbReference type="InterPro" id="IPR011009">
    <property type="entry name" value="Kinase-like_dom_sf"/>
</dbReference>